<dbReference type="AlphaFoldDB" id="A0A5J5VC62"/>
<proteinExistence type="predicted"/>
<reference evidence="2" key="1">
    <citation type="journal article" date="2020" name="Nat. Genet.">
        <title>Genomic diversifications of five Gossypium allopolyploid species and their impact on cotton improvement.</title>
        <authorList>
            <person name="Chen Z.J."/>
            <person name="Sreedasyam A."/>
            <person name="Ando A."/>
            <person name="Song Q."/>
            <person name="De Santiago L.M."/>
            <person name="Hulse-Kemp A.M."/>
            <person name="Ding M."/>
            <person name="Ye W."/>
            <person name="Kirkbride R.C."/>
            <person name="Jenkins J."/>
            <person name="Plott C."/>
            <person name="Lovell J."/>
            <person name="Lin Y.M."/>
            <person name="Vaughn R."/>
            <person name="Liu B."/>
            <person name="Simpson S."/>
            <person name="Scheffler B.E."/>
            <person name="Wen L."/>
            <person name="Saski C.A."/>
            <person name="Grover C.E."/>
            <person name="Hu G."/>
            <person name="Conover J.L."/>
            <person name="Carlson J.W."/>
            <person name="Shu S."/>
            <person name="Boston L.B."/>
            <person name="Williams M."/>
            <person name="Peterson D.G."/>
            <person name="McGee K."/>
            <person name="Jones D.C."/>
            <person name="Wendel J.F."/>
            <person name="Stelly D.M."/>
            <person name="Grimwood J."/>
            <person name="Schmutz J."/>
        </authorList>
    </citation>
    <scope>NUCLEOTIDE SEQUENCE [LARGE SCALE GENOMIC DNA]</scope>
    <source>
        <strain evidence="2">cv. 3-79</strain>
    </source>
</reference>
<protein>
    <submittedName>
        <fullName evidence="1">Uncharacterized protein</fullName>
    </submittedName>
</protein>
<name>A0A5J5VC62_GOSBA</name>
<sequence length="66" mass="7496">MAKKNKERPYPFQFPKSKGCKRMSMKDKISALPDDTLLTIFTLDIQGSGCHQHPFSKMAIVMDLPP</sequence>
<gene>
    <name evidence="1" type="ORF">ES319_A06G095900v1</name>
</gene>
<keyword evidence="2" id="KW-1185">Reference proteome</keyword>
<evidence type="ECO:0000313" key="1">
    <source>
        <dbReference type="EMBL" id="KAB2077369.1"/>
    </source>
</evidence>
<accession>A0A5J5VC62</accession>
<dbReference type="Proteomes" id="UP000327439">
    <property type="component" value="Chromosome A06"/>
</dbReference>
<dbReference type="EMBL" id="CM018207">
    <property type="protein sequence ID" value="KAB2077369.1"/>
    <property type="molecule type" value="Genomic_DNA"/>
</dbReference>
<evidence type="ECO:0000313" key="2">
    <source>
        <dbReference type="Proteomes" id="UP000327439"/>
    </source>
</evidence>
<organism evidence="1 2">
    <name type="scientific">Gossypium barbadense</name>
    <name type="common">Sea Island cotton</name>
    <name type="synonym">Hibiscus barbadensis</name>
    <dbReference type="NCBI Taxonomy" id="3634"/>
    <lineage>
        <taxon>Eukaryota</taxon>
        <taxon>Viridiplantae</taxon>
        <taxon>Streptophyta</taxon>
        <taxon>Embryophyta</taxon>
        <taxon>Tracheophyta</taxon>
        <taxon>Spermatophyta</taxon>
        <taxon>Magnoliopsida</taxon>
        <taxon>eudicotyledons</taxon>
        <taxon>Gunneridae</taxon>
        <taxon>Pentapetalae</taxon>
        <taxon>rosids</taxon>
        <taxon>malvids</taxon>
        <taxon>Malvales</taxon>
        <taxon>Malvaceae</taxon>
        <taxon>Malvoideae</taxon>
        <taxon>Gossypium</taxon>
    </lineage>
</organism>